<comment type="caution">
    <text evidence="7">The sequence shown here is derived from an EMBL/GenBank/DDBJ whole genome shotgun (WGS) entry which is preliminary data.</text>
</comment>
<comment type="similarity">
    <text evidence="1">Belongs to the stealth family.</text>
</comment>
<evidence type="ECO:0000256" key="4">
    <source>
        <dbReference type="ARBA" id="ARBA00022837"/>
    </source>
</evidence>
<evidence type="ECO:0000256" key="3">
    <source>
        <dbReference type="ARBA" id="ARBA00022737"/>
    </source>
</evidence>
<dbReference type="SMART" id="SM00054">
    <property type="entry name" value="EFh"/>
    <property type="match status" value="1"/>
</dbReference>
<keyword evidence="3" id="KW-0677">Repeat</keyword>
<keyword evidence="8" id="KW-1185">Reference proteome</keyword>
<dbReference type="GO" id="GO:0016256">
    <property type="term" value="P:N-glycan processing to lysosome"/>
    <property type="evidence" value="ECO:0007669"/>
    <property type="project" value="TreeGrafter"/>
</dbReference>
<keyword evidence="2" id="KW-0808">Transferase</keyword>
<protein>
    <submittedName>
        <fullName evidence="7">N-acetylglucosamine-1-phosphotransferase subunits alpha beta</fullName>
    </submittedName>
</protein>
<dbReference type="Pfam" id="PF17103">
    <property type="entry name" value="Stealth_CR4"/>
    <property type="match status" value="1"/>
</dbReference>
<dbReference type="Proteomes" id="UP001152795">
    <property type="component" value="Unassembled WGS sequence"/>
</dbReference>
<dbReference type="InterPro" id="IPR011992">
    <property type="entry name" value="EF-hand-dom_pair"/>
</dbReference>
<dbReference type="InterPro" id="IPR031358">
    <property type="entry name" value="Stealth_CR1"/>
</dbReference>
<keyword evidence="5" id="KW-1015">Disulfide bond</keyword>
<dbReference type="InterPro" id="IPR031357">
    <property type="entry name" value="Stealth_CR3"/>
</dbReference>
<dbReference type="AlphaFoldDB" id="A0A6S7FXY6"/>
<keyword evidence="6" id="KW-0325">Glycoprotein</keyword>
<sequence>MDWRRLQRMVCDNFCKLLQRQTYTFLSSRHGMLLCFAALLFGFVSIVQFGEVALEWSVVRYQKTLFPYVDNILHKSFQDRLCLPLPIDVVYTWVNGTDPRLLKQLTKLKSEMEQRLNDSISSENNNTEQLTMDKAGAHKEKGATPPEGCPYKNCVALNTLVLKIHSLITVADLKKIDPVFQAASSVYNVSMKSSSKSDSKKARLTVVKFPDENSLKRAVDRSFNINGEKVVAQRAYLTSQSTELAVRMRAMALVSTVKISNDKANAFKSFLQGRFETRALDYYYKEKVAVLTFKDDQSYQEAIKLKKGNVKFQGLPLVFEPVLMVWEPFSSIDLENYDNHFSTSRFADNQELRYSLRSVETFAPWVRQIFIVTNGQIPSWLNLDNPRIKIVTHAEIFANKSHLPTFSSPAIESHLHKIPGLSKKFIYLNDDVMFGEEVWPDDFYTHAKGQKVFLSWPVPNCNEGCPATWINDKYCDKACNVSECDWDGGDCLNSKTKPPNNWQSVISNMKKNKPRNFCNSGCADSWIGDRYCDGACNHPACGFDAGDCGVKQFSELHSEILCENSTVFHLPNGLKAAFFNLSEVYGEGKITEGEQDGSSILRSVTIAQKFKAMIITFYPNETLTTVNIRLAGLKKTNDTKLTEVKFNLTIETITKPKIEMTVKANEDVLAIQANVSELRVQTTLYPIRIYNASDNMNYWNAADAKLSASTWPTVGANEYCVPEIPRNVNVPEEVLKKFTELEEDFKIGDITEKGFNRKKARLIKETLGITCSSDFQPTTVRAEMSYMKSMTKTMLVPSHGQITTSSPNINKAGDSPNHFSRHLNKFEEAATENTGFLPWERQQIFKRIQDRKEQQILEERYKTTFHQRSLLDAFSGSLLHVNRIYNRAFGYKARKVPSHMPHMVDVDVMKELQAKFPKEFDATSSNKLRSKNDMQFALSYFYFVIDQTKEFDVSRVFREVDADKSGTLSDRELRTLLTKFNEIPLKSDTIKKFLEQLRNCSRILDNSTSSARPPSERQYGYDLPPITETLLQHCEPIMKQLNNTKKKESKFKHEIVGEEDIVFKMIKNNATHVLKQLDGIRKNKKKFICLNDNIDHEKVNASVVKGILVDFYESVFPTPSQFELPKNSRNQFLYMDELNSWKNEKMRMDFISDWILMVVLMVMMLYVCRCPIMYVVRRFVGVLRRRVRTPRMTNPTSTRLLTV</sequence>
<dbReference type="PROSITE" id="PS50258">
    <property type="entry name" value="LNR"/>
    <property type="match status" value="1"/>
</dbReference>
<dbReference type="InterPro" id="IPR021520">
    <property type="entry name" value="Stealth_CR2"/>
</dbReference>
<dbReference type="GO" id="GO:0005794">
    <property type="term" value="C:Golgi apparatus"/>
    <property type="evidence" value="ECO:0007669"/>
    <property type="project" value="TreeGrafter"/>
</dbReference>
<evidence type="ECO:0000313" key="7">
    <source>
        <dbReference type="EMBL" id="CAB3982393.1"/>
    </source>
</evidence>
<dbReference type="PANTHER" id="PTHR24045">
    <property type="match status" value="1"/>
</dbReference>
<dbReference type="InterPro" id="IPR031356">
    <property type="entry name" value="Stealth_CR4"/>
</dbReference>
<evidence type="ECO:0000256" key="6">
    <source>
        <dbReference type="ARBA" id="ARBA00023180"/>
    </source>
</evidence>
<dbReference type="InterPro" id="IPR000800">
    <property type="entry name" value="Notch_dom"/>
</dbReference>
<dbReference type="Pfam" id="PF06464">
    <property type="entry name" value="DMAP_binding"/>
    <property type="match status" value="1"/>
</dbReference>
<reference evidence="7" key="1">
    <citation type="submission" date="2020-04" db="EMBL/GenBank/DDBJ databases">
        <authorList>
            <person name="Alioto T."/>
            <person name="Alioto T."/>
            <person name="Gomez Garrido J."/>
        </authorList>
    </citation>
    <scope>NUCLEOTIDE SEQUENCE</scope>
    <source>
        <strain evidence="7">A484AB</strain>
    </source>
</reference>
<dbReference type="InterPro" id="IPR018247">
    <property type="entry name" value="EF_Hand_1_Ca_BS"/>
</dbReference>
<dbReference type="Pfam" id="PF11380">
    <property type="entry name" value="Stealth_CR2"/>
    <property type="match status" value="1"/>
</dbReference>
<dbReference type="InterPro" id="IPR002048">
    <property type="entry name" value="EF_hand_dom"/>
</dbReference>
<dbReference type="PROSITE" id="PS00018">
    <property type="entry name" value="EF_HAND_1"/>
    <property type="match status" value="1"/>
</dbReference>
<dbReference type="Pfam" id="PF00066">
    <property type="entry name" value="Notch"/>
    <property type="match status" value="2"/>
</dbReference>
<dbReference type="InterPro" id="IPR047141">
    <property type="entry name" value="Stealth"/>
</dbReference>
<dbReference type="PANTHER" id="PTHR24045:SF0">
    <property type="entry name" value="N-ACETYLGLUCOSAMINE-1-PHOSPHOTRANSFERASE SUBUNITS ALPHA_BETA"/>
    <property type="match status" value="1"/>
</dbReference>
<gene>
    <name evidence="7" type="ORF">PACLA_8A050843</name>
</gene>
<dbReference type="OrthoDB" id="263283at2759"/>
<dbReference type="EMBL" id="CACRXK020000494">
    <property type="protein sequence ID" value="CAB3982393.1"/>
    <property type="molecule type" value="Genomic_DNA"/>
</dbReference>
<proteinExistence type="inferred from homology"/>
<dbReference type="Gene3D" id="3.30.300.320">
    <property type="match status" value="1"/>
</dbReference>
<keyword evidence="4" id="KW-0106">Calcium</keyword>
<dbReference type="Pfam" id="PF17101">
    <property type="entry name" value="Stealth_CR1"/>
    <property type="match status" value="1"/>
</dbReference>
<accession>A0A6S7FXY6</accession>
<dbReference type="Gene3D" id="1.10.238.10">
    <property type="entry name" value="EF-hand"/>
    <property type="match status" value="1"/>
</dbReference>
<dbReference type="GO" id="GO:0005509">
    <property type="term" value="F:calcium ion binding"/>
    <property type="evidence" value="ECO:0007669"/>
    <property type="project" value="InterPro"/>
</dbReference>
<dbReference type="InterPro" id="IPR010506">
    <property type="entry name" value="DMAP1-bd"/>
</dbReference>
<organism evidence="7 8">
    <name type="scientific">Paramuricea clavata</name>
    <name type="common">Red gorgonian</name>
    <name type="synonym">Violescent sea-whip</name>
    <dbReference type="NCBI Taxonomy" id="317549"/>
    <lineage>
        <taxon>Eukaryota</taxon>
        <taxon>Metazoa</taxon>
        <taxon>Cnidaria</taxon>
        <taxon>Anthozoa</taxon>
        <taxon>Octocorallia</taxon>
        <taxon>Malacalcyonacea</taxon>
        <taxon>Plexauridae</taxon>
        <taxon>Paramuricea</taxon>
    </lineage>
</organism>
<dbReference type="SMART" id="SM00004">
    <property type="entry name" value="NL"/>
    <property type="match status" value="2"/>
</dbReference>
<dbReference type="GO" id="GO:0003976">
    <property type="term" value="F:UDP-N-acetylglucosamine-lysosomal-enzyme N-acetylglucosaminephosphotransferase activity"/>
    <property type="evidence" value="ECO:0007669"/>
    <property type="project" value="TreeGrafter"/>
</dbReference>
<evidence type="ECO:0000256" key="1">
    <source>
        <dbReference type="ARBA" id="ARBA00007583"/>
    </source>
</evidence>
<evidence type="ECO:0000256" key="2">
    <source>
        <dbReference type="ARBA" id="ARBA00022679"/>
    </source>
</evidence>
<dbReference type="GO" id="GO:0046835">
    <property type="term" value="P:carbohydrate phosphorylation"/>
    <property type="evidence" value="ECO:0007669"/>
    <property type="project" value="TreeGrafter"/>
</dbReference>
<name>A0A6S7FXY6_PARCT</name>
<evidence type="ECO:0000256" key="5">
    <source>
        <dbReference type="ARBA" id="ARBA00023157"/>
    </source>
</evidence>
<dbReference type="PROSITE" id="PS50222">
    <property type="entry name" value="EF_HAND_2"/>
    <property type="match status" value="1"/>
</dbReference>
<dbReference type="SUPFAM" id="SSF47473">
    <property type="entry name" value="EF-hand"/>
    <property type="match status" value="1"/>
</dbReference>
<evidence type="ECO:0000313" key="8">
    <source>
        <dbReference type="Proteomes" id="UP001152795"/>
    </source>
</evidence>
<dbReference type="Pfam" id="PF17102">
    <property type="entry name" value="Stealth_CR3"/>
    <property type="match status" value="1"/>
</dbReference>